<evidence type="ECO:0000313" key="4">
    <source>
        <dbReference type="Proteomes" id="UP000319257"/>
    </source>
</evidence>
<dbReference type="SUPFAM" id="SSF53474">
    <property type="entry name" value="alpha/beta-Hydrolases"/>
    <property type="match status" value="1"/>
</dbReference>
<dbReference type="InParanoid" id="A0A507B8J6"/>
<reference evidence="3 4" key="1">
    <citation type="submission" date="2019-06" db="EMBL/GenBank/DDBJ databases">
        <title>Draft genome sequence of the filamentous fungus Phialemoniopsis curvata isolated from diesel fuel.</title>
        <authorList>
            <person name="Varaljay V.A."/>
            <person name="Lyon W.J."/>
            <person name="Crouch A.L."/>
            <person name="Drake C.E."/>
            <person name="Hollomon J.M."/>
            <person name="Nadeau L.J."/>
            <person name="Nunn H.S."/>
            <person name="Stevenson B.S."/>
            <person name="Bojanowski C.L."/>
            <person name="Crookes-Goodson W.J."/>
        </authorList>
    </citation>
    <scope>NUCLEOTIDE SEQUENCE [LARGE SCALE GENOMIC DNA]</scope>
    <source>
        <strain evidence="3 4">D216</strain>
    </source>
</reference>
<feature type="domain" description="Alpha/beta hydrolase fold-3" evidence="2">
    <location>
        <begin position="95"/>
        <end position="306"/>
    </location>
</feature>
<dbReference type="STRING" id="1093900.A0A507B8J6"/>
<dbReference type="InterPro" id="IPR050300">
    <property type="entry name" value="GDXG_lipolytic_enzyme"/>
</dbReference>
<protein>
    <recommendedName>
        <fullName evidence="2">Alpha/beta hydrolase fold-3 domain-containing protein</fullName>
    </recommendedName>
</protein>
<dbReference type="RefSeq" id="XP_030995102.1">
    <property type="nucleotide sequence ID" value="XM_031140719.1"/>
</dbReference>
<dbReference type="InterPro" id="IPR013094">
    <property type="entry name" value="AB_hydrolase_3"/>
</dbReference>
<dbReference type="Pfam" id="PF07859">
    <property type="entry name" value="Abhydrolase_3"/>
    <property type="match status" value="1"/>
</dbReference>
<evidence type="ECO:0000259" key="2">
    <source>
        <dbReference type="Pfam" id="PF07859"/>
    </source>
</evidence>
<name>A0A507B8J6_9PEZI</name>
<comment type="caution">
    <text evidence="3">The sequence shown here is derived from an EMBL/GenBank/DDBJ whole genome shotgun (WGS) entry which is preliminary data.</text>
</comment>
<dbReference type="AlphaFoldDB" id="A0A507B8J6"/>
<evidence type="ECO:0000313" key="3">
    <source>
        <dbReference type="EMBL" id="TPX13391.1"/>
    </source>
</evidence>
<sequence length="330" mass="36380">MPYTLDQQWFAEVLPHLSRLPVDRMKRGNPDYKLEALRHDFPLMFNLFNENWPAPEGVKEIKHDITAWDGTTISVYQFSPPAGSTPAAQPTAAGLHFHAGALVTCAVEHQSRYVAWLAKESGIPMFSVEYRLAPEIPGVSIIKDAYSALTWLQSKSADLNIDPARIAVLGESAGGGISAGLCLYARDQGLKPPIKKQILIYPSLDHRTPKCDPEMKPMLGWHPEESLEAWTHVLGRDPNGPVDDIDGLQYISASRAKSVEGVPDAYVEVGSLDILLPEDVDYATRLLREAKVQVELHVWPGVAHGWDLVDPTPTVTRTALARRVAALKSV</sequence>
<organism evidence="3 4">
    <name type="scientific">Thyridium curvatum</name>
    <dbReference type="NCBI Taxonomy" id="1093900"/>
    <lineage>
        <taxon>Eukaryota</taxon>
        <taxon>Fungi</taxon>
        <taxon>Dikarya</taxon>
        <taxon>Ascomycota</taxon>
        <taxon>Pezizomycotina</taxon>
        <taxon>Sordariomycetes</taxon>
        <taxon>Sordariomycetidae</taxon>
        <taxon>Thyridiales</taxon>
        <taxon>Thyridiaceae</taxon>
        <taxon>Thyridium</taxon>
    </lineage>
</organism>
<dbReference type="OrthoDB" id="408631at2759"/>
<gene>
    <name evidence="3" type="ORF">E0L32_006121</name>
</gene>
<dbReference type="InterPro" id="IPR029058">
    <property type="entry name" value="AB_hydrolase_fold"/>
</dbReference>
<dbReference type="EMBL" id="SKBQ01000034">
    <property type="protein sequence ID" value="TPX13391.1"/>
    <property type="molecule type" value="Genomic_DNA"/>
</dbReference>
<dbReference type="PANTHER" id="PTHR48081">
    <property type="entry name" value="AB HYDROLASE SUPERFAMILY PROTEIN C4A8.06C"/>
    <property type="match status" value="1"/>
</dbReference>
<dbReference type="Proteomes" id="UP000319257">
    <property type="component" value="Unassembled WGS sequence"/>
</dbReference>
<dbReference type="Gene3D" id="3.40.50.1820">
    <property type="entry name" value="alpha/beta hydrolase"/>
    <property type="match status" value="1"/>
</dbReference>
<keyword evidence="1" id="KW-0378">Hydrolase</keyword>
<dbReference type="PANTHER" id="PTHR48081:SF8">
    <property type="entry name" value="ALPHA_BETA HYDROLASE FOLD-3 DOMAIN-CONTAINING PROTEIN-RELATED"/>
    <property type="match status" value="1"/>
</dbReference>
<accession>A0A507B8J6</accession>
<evidence type="ECO:0000256" key="1">
    <source>
        <dbReference type="ARBA" id="ARBA00022801"/>
    </source>
</evidence>
<keyword evidence="4" id="KW-1185">Reference proteome</keyword>
<dbReference type="GeneID" id="41973568"/>
<dbReference type="GO" id="GO:0016787">
    <property type="term" value="F:hydrolase activity"/>
    <property type="evidence" value="ECO:0007669"/>
    <property type="project" value="UniProtKB-KW"/>
</dbReference>
<proteinExistence type="predicted"/>